<proteinExistence type="predicted"/>
<dbReference type="Proteomes" id="UP000051589">
    <property type="component" value="Unassembled WGS sequence"/>
</dbReference>
<name>A0A0R2DBR3_9LACO</name>
<dbReference type="AlphaFoldDB" id="A0A0R2DBR3"/>
<organism evidence="1 2">
    <name type="scientific">Levilactobacillus senmaizukei DSM 21775 = NBRC 103853</name>
    <dbReference type="NCBI Taxonomy" id="1423803"/>
    <lineage>
        <taxon>Bacteria</taxon>
        <taxon>Bacillati</taxon>
        <taxon>Bacillota</taxon>
        <taxon>Bacilli</taxon>
        <taxon>Lactobacillales</taxon>
        <taxon>Lactobacillaceae</taxon>
        <taxon>Levilactobacillus</taxon>
    </lineage>
</organism>
<sequence>MFLKDPPIVLADEPTGALDRENEELVLSSLENFSKRGKIVIVATHSQRVLNRADEVVHIKQL</sequence>
<dbReference type="SUPFAM" id="SSF52540">
    <property type="entry name" value="P-loop containing nucleoside triphosphate hydrolases"/>
    <property type="match status" value="1"/>
</dbReference>
<evidence type="ECO:0000313" key="1">
    <source>
        <dbReference type="EMBL" id="KRN01153.1"/>
    </source>
</evidence>
<dbReference type="Gene3D" id="3.40.50.300">
    <property type="entry name" value="P-loop containing nucleotide triphosphate hydrolases"/>
    <property type="match status" value="1"/>
</dbReference>
<dbReference type="EMBL" id="AYZH01000032">
    <property type="protein sequence ID" value="KRN01153.1"/>
    <property type="molecule type" value="Genomic_DNA"/>
</dbReference>
<dbReference type="PATRIC" id="fig|1423803.3.peg.1417"/>
<dbReference type="STRING" id="1423803.FD13_GL001381"/>
<gene>
    <name evidence="1" type="ORF">FD13_GL001381</name>
</gene>
<protein>
    <recommendedName>
        <fullName evidence="3">ABC transporter domain-containing protein</fullName>
    </recommendedName>
</protein>
<dbReference type="PANTHER" id="PTHR42798">
    <property type="entry name" value="LIPOPROTEIN-RELEASING SYSTEM ATP-BINDING PROTEIN LOLD"/>
    <property type="match status" value="1"/>
</dbReference>
<dbReference type="PANTHER" id="PTHR42798:SF4">
    <property type="entry name" value="ABC TRANSPORTER DOMAIN-CONTAINING PROTEIN"/>
    <property type="match status" value="1"/>
</dbReference>
<reference evidence="1 2" key="1">
    <citation type="journal article" date="2015" name="Genome Announc.">
        <title>Expanding the biotechnology potential of lactobacilli through comparative genomics of 213 strains and associated genera.</title>
        <authorList>
            <person name="Sun Z."/>
            <person name="Harris H.M."/>
            <person name="McCann A."/>
            <person name="Guo C."/>
            <person name="Argimon S."/>
            <person name="Zhang W."/>
            <person name="Yang X."/>
            <person name="Jeffery I.B."/>
            <person name="Cooney J.C."/>
            <person name="Kagawa T.F."/>
            <person name="Liu W."/>
            <person name="Song Y."/>
            <person name="Salvetti E."/>
            <person name="Wrobel A."/>
            <person name="Rasinkangas P."/>
            <person name="Parkhill J."/>
            <person name="Rea M.C."/>
            <person name="O'Sullivan O."/>
            <person name="Ritari J."/>
            <person name="Douillard F.P."/>
            <person name="Paul Ross R."/>
            <person name="Yang R."/>
            <person name="Briner A.E."/>
            <person name="Felis G.E."/>
            <person name="de Vos W.M."/>
            <person name="Barrangou R."/>
            <person name="Klaenhammer T.R."/>
            <person name="Caufield P.W."/>
            <person name="Cui Y."/>
            <person name="Zhang H."/>
            <person name="O'Toole P.W."/>
        </authorList>
    </citation>
    <scope>NUCLEOTIDE SEQUENCE [LARGE SCALE GENOMIC DNA]</scope>
    <source>
        <strain evidence="1 2">DSM 21775</strain>
    </source>
</reference>
<evidence type="ECO:0008006" key="3">
    <source>
        <dbReference type="Google" id="ProtNLM"/>
    </source>
</evidence>
<dbReference type="InterPro" id="IPR027417">
    <property type="entry name" value="P-loop_NTPase"/>
</dbReference>
<keyword evidence="2" id="KW-1185">Reference proteome</keyword>
<evidence type="ECO:0000313" key="2">
    <source>
        <dbReference type="Proteomes" id="UP000051589"/>
    </source>
</evidence>
<accession>A0A0R2DBR3</accession>
<comment type="caution">
    <text evidence="1">The sequence shown here is derived from an EMBL/GenBank/DDBJ whole genome shotgun (WGS) entry which is preliminary data.</text>
</comment>